<dbReference type="InterPro" id="IPR011856">
    <property type="entry name" value="tRNA_endonuc-like_dom_sf"/>
</dbReference>
<dbReference type="SUPFAM" id="SSF53032">
    <property type="entry name" value="tRNA-intron endonuclease catalytic domain-like"/>
    <property type="match status" value="1"/>
</dbReference>
<feature type="domain" description="Importin N-terminal" evidence="8">
    <location>
        <begin position="24"/>
        <end position="91"/>
    </location>
</feature>
<dbReference type="EMBL" id="KL662133">
    <property type="protein sequence ID" value="KFM26756.1"/>
    <property type="molecule type" value="Genomic_DNA"/>
</dbReference>
<dbReference type="CDD" id="cd22363">
    <property type="entry name" value="tRNA-intron_lyase_C"/>
    <property type="match status" value="1"/>
</dbReference>
<dbReference type="InterPro" id="IPR001494">
    <property type="entry name" value="Importin-beta_N"/>
</dbReference>
<dbReference type="InterPro" id="IPR057941">
    <property type="entry name" value="TPR_TNPO3_IPO13_2nd"/>
</dbReference>
<dbReference type="Pfam" id="PF03810">
    <property type="entry name" value="IBN_N"/>
    <property type="match status" value="1"/>
</dbReference>
<dbReference type="InterPro" id="IPR006677">
    <property type="entry name" value="tRNA_intron_Endonuc_cat-like"/>
</dbReference>
<dbReference type="GO" id="GO:0005634">
    <property type="term" value="C:nucleus"/>
    <property type="evidence" value="ECO:0007669"/>
    <property type="project" value="UniProtKB-SubCell"/>
</dbReference>
<keyword evidence="6" id="KW-0539">Nucleus</keyword>
<dbReference type="InterPro" id="IPR036167">
    <property type="entry name" value="tRNA_intron_Endo_cat-like_sf"/>
</dbReference>
<proteinExistence type="inferred from homology"/>
<dbReference type="EC" id="4.6.1.16" evidence="4"/>
<evidence type="ECO:0000313" key="9">
    <source>
        <dbReference type="EMBL" id="KFM26756.1"/>
    </source>
</evidence>
<dbReference type="Gene3D" id="1.25.10.10">
    <property type="entry name" value="Leucine-rich Repeat Variant"/>
    <property type="match status" value="2"/>
</dbReference>
<dbReference type="InterPro" id="IPR016024">
    <property type="entry name" value="ARM-type_fold"/>
</dbReference>
<dbReference type="Proteomes" id="UP000028924">
    <property type="component" value="Unassembled WGS sequence"/>
</dbReference>
<dbReference type="RefSeq" id="XP_011399698.1">
    <property type="nucleotide sequence ID" value="XM_011401396.1"/>
</dbReference>
<evidence type="ECO:0000256" key="1">
    <source>
        <dbReference type="ARBA" id="ARBA00004123"/>
    </source>
</evidence>
<dbReference type="Pfam" id="PF24139">
    <property type="entry name" value="TPR_TNPO3_IPO13_4th"/>
    <property type="match status" value="1"/>
</dbReference>
<comment type="subcellular location">
    <subcellularLocation>
        <location evidence="1">Nucleus</location>
    </subcellularLocation>
</comment>
<dbReference type="GeneID" id="23612015"/>
<evidence type="ECO:0000313" key="10">
    <source>
        <dbReference type="Proteomes" id="UP000028924"/>
    </source>
</evidence>
<gene>
    <name evidence="9" type="ORF">F751_0624</name>
</gene>
<dbReference type="eggNOG" id="KOG2081">
    <property type="taxonomic scope" value="Eukaryota"/>
</dbReference>
<name>A0A087SM02_AUXPR</name>
<dbReference type="InterPro" id="IPR051345">
    <property type="entry name" value="Importin_beta-like_NTR"/>
</dbReference>
<evidence type="ECO:0000256" key="4">
    <source>
        <dbReference type="ARBA" id="ARBA00012573"/>
    </source>
</evidence>
<dbReference type="GO" id="GO:0005737">
    <property type="term" value="C:cytoplasm"/>
    <property type="evidence" value="ECO:0007669"/>
    <property type="project" value="TreeGrafter"/>
</dbReference>
<dbReference type="PROSITE" id="PS50166">
    <property type="entry name" value="IMPORTIN_B_NT"/>
    <property type="match status" value="1"/>
</dbReference>
<evidence type="ECO:0000256" key="6">
    <source>
        <dbReference type="ARBA" id="ARBA00023242"/>
    </source>
</evidence>
<dbReference type="KEGG" id="apro:F751_0624"/>
<keyword evidence="5" id="KW-0813">Transport</keyword>
<dbReference type="Gene3D" id="3.40.1350.10">
    <property type="match status" value="1"/>
</dbReference>
<dbReference type="InterPro" id="IPR058537">
    <property type="entry name" value="TPR_TNPO3_IPO13_4th"/>
</dbReference>
<protein>
    <recommendedName>
        <fullName evidence="4">tRNA-intron lyase</fullName>
        <ecNumber evidence="4">4.6.1.16</ecNumber>
    </recommendedName>
</protein>
<evidence type="ECO:0000256" key="5">
    <source>
        <dbReference type="ARBA" id="ARBA00022448"/>
    </source>
</evidence>
<dbReference type="GO" id="GO:0000213">
    <property type="term" value="F:tRNA-intron lyase activity"/>
    <property type="evidence" value="ECO:0007669"/>
    <property type="project" value="UniProtKB-EC"/>
</dbReference>
<evidence type="ECO:0000256" key="7">
    <source>
        <dbReference type="ARBA" id="ARBA00034031"/>
    </source>
</evidence>
<dbReference type="OrthoDB" id="10249562at2759"/>
<dbReference type="SMART" id="SM00913">
    <property type="entry name" value="IBN_N"/>
    <property type="match status" value="1"/>
</dbReference>
<evidence type="ECO:0000256" key="3">
    <source>
        <dbReference type="ARBA" id="ARBA00008078"/>
    </source>
</evidence>
<evidence type="ECO:0000256" key="2">
    <source>
        <dbReference type="ARBA" id="ARBA00007991"/>
    </source>
</evidence>
<dbReference type="GO" id="GO:0006606">
    <property type="term" value="P:protein import into nucleus"/>
    <property type="evidence" value="ECO:0007669"/>
    <property type="project" value="TreeGrafter"/>
</dbReference>
<comment type="similarity">
    <text evidence="2">Belongs to the importin beta family.</text>
</comment>
<organism evidence="9 10">
    <name type="scientific">Auxenochlorella protothecoides</name>
    <name type="common">Green microalga</name>
    <name type="synonym">Chlorella protothecoides</name>
    <dbReference type="NCBI Taxonomy" id="3075"/>
    <lineage>
        <taxon>Eukaryota</taxon>
        <taxon>Viridiplantae</taxon>
        <taxon>Chlorophyta</taxon>
        <taxon>core chlorophytes</taxon>
        <taxon>Trebouxiophyceae</taxon>
        <taxon>Chlorellales</taxon>
        <taxon>Chlorellaceae</taxon>
        <taxon>Auxenochlorella</taxon>
    </lineage>
</organism>
<dbReference type="InterPro" id="IPR011989">
    <property type="entry name" value="ARM-like"/>
</dbReference>
<evidence type="ECO:0000259" key="8">
    <source>
        <dbReference type="PROSITE" id="PS50166"/>
    </source>
</evidence>
<keyword evidence="10" id="KW-1185">Reference proteome</keyword>
<dbReference type="PANTHER" id="PTHR12363:SF33">
    <property type="entry name" value="IMPORTIN-13"/>
    <property type="match status" value="1"/>
</dbReference>
<accession>A0A087SM02</accession>
<comment type="similarity">
    <text evidence="3">Belongs to the tRNA-intron endonuclease family.</text>
</comment>
<dbReference type="GO" id="GO:0003676">
    <property type="term" value="F:nucleic acid binding"/>
    <property type="evidence" value="ECO:0007669"/>
    <property type="project" value="InterPro"/>
</dbReference>
<dbReference type="AlphaFoldDB" id="A0A087SM02"/>
<dbReference type="Pfam" id="PF01974">
    <property type="entry name" value="tRNA_int_endo"/>
    <property type="match status" value="1"/>
</dbReference>
<dbReference type="STRING" id="3075.A0A087SM02"/>
<reference evidence="9 10" key="1">
    <citation type="journal article" date="2014" name="BMC Genomics">
        <title>Oil accumulation mechanisms of the oleaginous microalga Chlorella protothecoides revealed through its genome, transcriptomes, and proteomes.</title>
        <authorList>
            <person name="Gao C."/>
            <person name="Wang Y."/>
            <person name="Shen Y."/>
            <person name="Yan D."/>
            <person name="He X."/>
            <person name="Dai J."/>
            <person name="Wu Q."/>
        </authorList>
    </citation>
    <scope>NUCLEOTIDE SEQUENCE [LARGE SCALE GENOMIC DNA]</scope>
    <source>
        <strain evidence="9 10">0710</strain>
    </source>
</reference>
<dbReference type="Pfam" id="PF24138">
    <property type="entry name" value="TPR_TNPO3_IPO13_2nd"/>
    <property type="match status" value="1"/>
</dbReference>
<sequence>MADQLLQAVHALYQNPDPSVKEQANAWLDAWQQSPEAWAVSDAVLARPDAGLEARYLCAQTLRTKITRDYEELPPSAVPSLRDSLLRMLLATRDGHAATRTQLCLALASLAAHLPADQWAPAGGGVLAWAEAALLSGPVPAWPLAVELAGMLAAEGASFQPSLRPARRRAFLEELLAALPRALGLLGAALGRPGVDAGATLDAFAAWLRLGATNGGVPAPALASAGALVDATLAGLDADGEDDLLYQAVEATVELVEEAKALARLFAEVGEAYTELIATGTPQVMGPLEAILDVAAHPSDNIASMSFNFWHRLSRVLTSGLQPQPIGSGGAQEGALAPEESRRRLAVFAPVFERLVGMVRGRVRFPDLFDSWHRDEQADFKRARVGVGDTLIDAATVLGGEAMLRLLAEPLLALSAEVARGAPLDWRGAEAALYCIRAVHRFAPPPGDALLAALFAALPGLPAPPPALAYTVALTIGAYADWLAASAALPGGGGAQVGPLLRLLVAGLGSPEASSAAALSIRRLCEGAAAQLAPELPALLRMFAEIQGSGDVAQNAYEQYDLDEEDVQQLIVGITTVSNTLAPGAQAACLSQLLETLVAPMQAALARAAAATRAGAEPGAESGLGLVVPLMERTTTVFRSSSDRAAVGQALVQLWPTIEAALDRFADDPEATERILRAPRYGLRSAGRAGAGAIPSLLSSFPARFAAGHHPAYLYVISEAIKVFGDEPGYVAVMEPIFAALVAAACARLGSLAAVGASPDLADDTFLLAGRALAYCPGLALTPGTLARLCDAALAGLLVQHREACCSVIGTLAEPGLHGLLRDAAVWVCANDDEVHKLDTLCFGNLDGGPGTAAEVSSLIGVELCPGANAVRLGLEEAFFLAHALGILSALWHRCMQARPDFPVMYLGYHHYRGKGWIPRTGLQYGADYVLYQKHPALAHSDYAVLVVPQFEARGPRLEWHDLQTANRLSAQVSKRLILLFVQCNGALETSSPKCLARFSVQERLMKRWVPESHRPV</sequence>
<dbReference type="eggNOG" id="KOG4685">
    <property type="taxonomic scope" value="Eukaryota"/>
</dbReference>
<dbReference type="SUPFAM" id="SSF48371">
    <property type="entry name" value="ARM repeat"/>
    <property type="match status" value="1"/>
</dbReference>
<dbReference type="GO" id="GO:0031267">
    <property type="term" value="F:small GTPase binding"/>
    <property type="evidence" value="ECO:0007669"/>
    <property type="project" value="InterPro"/>
</dbReference>
<dbReference type="PANTHER" id="PTHR12363">
    <property type="entry name" value="TRANSPORTIN 3 AND IMPORTIN 13"/>
    <property type="match status" value="1"/>
</dbReference>
<dbReference type="GO" id="GO:0006388">
    <property type="term" value="P:tRNA splicing, via endonucleolytic cleavage and ligation"/>
    <property type="evidence" value="ECO:0007669"/>
    <property type="project" value="InterPro"/>
</dbReference>
<comment type="catalytic activity">
    <reaction evidence="7">
        <text>pretRNA = a 3'-half-tRNA molecule with a 5'-OH end + a 5'-half-tRNA molecule with a 2',3'-cyclic phosphate end + an intron with a 2',3'-cyclic phosphate and a 5'-hydroxyl terminus.</text>
        <dbReference type="EC" id="4.6.1.16"/>
    </reaction>
</comment>